<evidence type="ECO:0000313" key="1">
    <source>
        <dbReference type="EMBL" id="WEE28337.1"/>
    </source>
</evidence>
<gene>
    <name evidence="1" type="ORF">PY771_08465</name>
</gene>
<sequence>MINFTQPILQPLDSVNWVLYEAYRIETPKLTFTIPKGFKTDLASVPRCIWNIYPPFGLYTGAAVAHDYIYRTPQIRITREEADLVFLELMQQAQCNNSEAKLMYSAVRAFGHGSFKQRRE</sequence>
<dbReference type="AlphaFoldDB" id="A0AAX3PA06"/>
<dbReference type="InterPro" id="IPR010767">
    <property type="entry name" value="Phage_CGC-2007_Cje0229"/>
</dbReference>
<dbReference type="EMBL" id="CP118942">
    <property type="protein sequence ID" value="WEE28337.1"/>
    <property type="molecule type" value="Genomic_DNA"/>
</dbReference>
<evidence type="ECO:0000313" key="2">
    <source>
        <dbReference type="Proteomes" id="UP001214666"/>
    </source>
</evidence>
<organism evidence="1 2">
    <name type="scientific">Aeromonas hydrophila</name>
    <dbReference type="NCBI Taxonomy" id="644"/>
    <lineage>
        <taxon>Bacteria</taxon>
        <taxon>Pseudomonadati</taxon>
        <taxon>Pseudomonadota</taxon>
        <taxon>Gammaproteobacteria</taxon>
        <taxon>Aeromonadales</taxon>
        <taxon>Aeromonadaceae</taxon>
        <taxon>Aeromonas</taxon>
    </lineage>
</organism>
<reference evidence="1" key="1">
    <citation type="submission" date="2023-02" db="EMBL/GenBank/DDBJ databases">
        <title>The sequence of Aeromonas hydrophila K533.</title>
        <authorList>
            <person name="Luo X."/>
        </authorList>
    </citation>
    <scope>NUCLEOTIDE SEQUENCE</scope>
    <source>
        <strain evidence="1">K533</strain>
    </source>
</reference>
<protein>
    <submittedName>
        <fullName evidence="1">DUF1353 domain-containing protein</fullName>
    </submittedName>
</protein>
<dbReference type="Proteomes" id="UP001214666">
    <property type="component" value="Chromosome"/>
</dbReference>
<name>A0AAX3PA06_AERHY</name>
<dbReference type="RefSeq" id="WP_275115894.1">
    <property type="nucleotide sequence ID" value="NZ_CP118942.1"/>
</dbReference>
<dbReference type="Pfam" id="PF07087">
    <property type="entry name" value="DUF1353"/>
    <property type="match status" value="1"/>
</dbReference>
<proteinExistence type="predicted"/>
<accession>A0AAX3PA06</accession>